<proteinExistence type="predicted"/>
<accession>A0A3B0UR68</accession>
<protein>
    <submittedName>
        <fullName evidence="1">Uncharacterized protein</fullName>
    </submittedName>
</protein>
<dbReference type="AlphaFoldDB" id="A0A3B0UR68"/>
<dbReference type="EMBL" id="UOEU01000259">
    <property type="protein sequence ID" value="VAW31620.1"/>
    <property type="molecule type" value="Genomic_DNA"/>
</dbReference>
<sequence length="155" mass="16904">MGLEITAVNILLQNSNFNSPVDIPLATLGPEAVGQIINITLWDSDTWAQPPWVFYFDTIPFTPDDNNPLGYDPANTDWAMAFGVAGQDDPDGVAEGVRCLPGSCFTQWIEPSYQITVPGDLSSCDWENPTSFACTPFYGGRLMVRMIGGTLDTYA</sequence>
<reference evidence="1" key="1">
    <citation type="submission" date="2018-06" db="EMBL/GenBank/DDBJ databases">
        <authorList>
            <person name="Zhirakovskaya E."/>
        </authorList>
    </citation>
    <scope>NUCLEOTIDE SEQUENCE</scope>
</reference>
<name>A0A3B0UR68_9ZZZZ</name>
<gene>
    <name evidence="1" type="ORF">MNBD_CHLOROFLEXI01-5026</name>
</gene>
<evidence type="ECO:0000313" key="1">
    <source>
        <dbReference type="EMBL" id="VAW31620.1"/>
    </source>
</evidence>
<organism evidence="1">
    <name type="scientific">hydrothermal vent metagenome</name>
    <dbReference type="NCBI Taxonomy" id="652676"/>
    <lineage>
        <taxon>unclassified sequences</taxon>
        <taxon>metagenomes</taxon>
        <taxon>ecological metagenomes</taxon>
    </lineage>
</organism>